<keyword evidence="3" id="KW-1185">Reference proteome</keyword>
<keyword evidence="1" id="KW-0472">Membrane</keyword>
<comment type="caution">
    <text evidence="2">The sequence shown here is derived from an EMBL/GenBank/DDBJ whole genome shotgun (WGS) entry which is preliminary data.</text>
</comment>
<evidence type="ECO:0000313" key="2">
    <source>
        <dbReference type="EMBL" id="KAF4078003.1"/>
    </source>
</evidence>
<dbReference type="AlphaFoldDB" id="A0A7J6A5H9"/>
<dbReference type="EMBL" id="JAAGNN010000017">
    <property type="protein sequence ID" value="KAF4078003.1"/>
    <property type="molecule type" value="Genomic_DNA"/>
</dbReference>
<evidence type="ECO:0000313" key="3">
    <source>
        <dbReference type="Proteomes" id="UP000593565"/>
    </source>
</evidence>
<keyword evidence="1" id="KW-1133">Transmembrane helix</keyword>
<evidence type="ECO:0000256" key="1">
    <source>
        <dbReference type="SAM" id="Phobius"/>
    </source>
</evidence>
<dbReference type="Proteomes" id="UP000593565">
    <property type="component" value="Unassembled WGS sequence"/>
</dbReference>
<name>A0A7J6A5H9_AMEME</name>
<reference evidence="2 3" key="1">
    <citation type="submission" date="2020-02" db="EMBL/GenBank/DDBJ databases">
        <title>A chromosome-scale genome assembly of the black bullhead catfish (Ameiurus melas).</title>
        <authorList>
            <person name="Wen M."/>
            <person name="Zham M."/>
            <person name="Cabau C."/>
            <person name="Klopp C."/>
            <person name="Donnadieu C."/>
            <person name="Roques C."/>
            <person name="Bouchez O."/>
            <person name="Lampietro C."/>
            <person name="Jouanno E."/>
            <person name="Herpin A."/>
            <person name="Louis A."/>
            <person name="Berthelot C."/>
            <person name="Parey E."/>
            <person name="Roest-Crollius H."/>
            <person name="Braasch I."/>
            <person name="Postlethwait J."/>
            <person name="Robinson-Rechavi M."/>
            <person name="Echchiki A."/>
            <person name="Begum T."/>
            <person name="Montfort J."/>
            <person name="Schartl M."/>
            <person name="Bobe J."/>
            <person name="Guiguen Y."/>
        </authorList>
    </citation>
    <scope>NUCLEOTIDE SEQUENCE [LARGE SCALE GENOMIC DNA]</scope>
    <source>
        <strain evidence="2">M_S1</strain>
        <tissue evidence="2">Blood</tissue>
    </source>
</reference>
<organism evidence="2 3">
    <name type="scientific">Ameiurus melas</name>
    <name type="common">Black bullhead</name>
    <name type="synonym">Silurus melas</name>
    <dbReference type="NCBI Taxonomy" id="219545"/>
    <lineage>
        <taxon>Eukaryota</taxon>
        <taxon>Metazoa</taxon>
        <taxon>Chordata</taxon>
        <taxon>Craniata</taxon>
        <taxon>Vertebrata</taxon>
        <taxon>Euteleostomi</taxon>
        <taxon>Actinopterygii</taxon>
        <taxon>Neopterygii</taxon>
        <taxon>Teleostei</taxon>
        <taxon>Ostariophysi</taxon>
        <taxon>Siluriformes</taxon>
        <taxon>Ictaluridae</taxon>
        <taxon>Ameiurus</taxon>
    </lineage>
</organism>
<feature type="transmembrane region" description="Helical" evidence="1">
    <location>
        <begin position="12"/>
        <end position="29"/>
    </location>
</feature>
<sequence length="65" mass="7470">MKVIMHMWRVKVLGFVILGLVAVICLYWKPGSPTAIPSQKSLDSTIEKLLERNDQLKNSDKRIPY</sequence>
<proteinExistence type="predicted"/>
<gene>
    <name evidence="2" type="ORF">AMELA_G00194450</name>
</gene>
<feature type="non-terminal residue" evidence="2">
    <location>
        <position position="65"/>
    </location>
</feature>
<protein>
    <submittedName>
        <fullName evidence="2">Uncharacterized protein</fullName>
    </submittedName>
</protein>
<keyword evidence="1" id="KW-0812">Transmembrane</keyword>
<accession>A0A7J6A5H9</accession>